<proteinExistence type="predicted"/>
<accession>A0A510JHH5</accession>
<evidence type="ECO:0000313" key="1">
    <source>
        <dbReference type="EMBL" id="BBM38636.1"/>
    </source>
</evidence>
<name>A0A510JHH5_9FUSO</name>
<evidence type="ECO:0000313" key="2">
    <source>
        <dbReference type="Proteomes" id="UP000321892"/>
    </source>
</evidence>
<gene>
    <name evidence="1" type="ORF">JCM16775_1345</name>
</gene>
<protein>
    <submittedName>
        <fullName evidence="1">Uncharacterized protein</fullName>
    </submittedName>
</protein>
<dbReference type="RefSeq" id="WP_026746270.1">
    <property type="nucleotide sequence ID" value="NZ_AP019823.1"/>
</dbReference>
<organism evidence="1 2">
    <name type="scientific">Leptotrichia hofstadii</name>
    <dbReference type="NCBI Taxonomy" id="157688"/>
    <lineage>
        <taxon>Bacteria</taxon>
        <taxon>Fusobacteriati</taxon>
        <taxon>Fusobacteriota</taxon>
        <taxon>Fusobacteriia</taxon>
        <taxon>Fusobacteriales</taxon>
        <taxon>Leptotrichiaceae</taxon>
        <taxon>Leptotrichia</taxon>
    </lineage>
</organism>
<keyword evidence="2" id="KW-1185">Reference proteome</keyword>
<dbReference type="KEGG" id="lhf:JCM16775_1345"/>
<sequence length="274" mass="33512">MIKNDIIDYDESIKREYESNCFNDKFFEIFPTKYEKMLREYEVIYFKDEVRISFFNLDFSDDLICYEECDFIDRVRHSLYSIAELINSQKTEKLKKFWNIFEEIYWEIVQEKIPKDNKKVLNFMNELKMEINEILKTFPLEKVEEYREIIKEYAGKFWNRIEKSKTKSKRLYYEKALLFILVKLENLLNIQHEEQFLQNYVCILNDLYSDDFNDNGSFSNLFFLNKVDKGVYFSDDTKLFSFELVKIANSFDEFMDNIENFDLSNYSRYFVSIK</sequence>
<dbReference type="AlphaFoldDB" id="A0A510JHH5"/>
<dbReference type="OrthoDB" id="82276at2"/>
<dbReference type="Proteomes" id="UP000321892">
    <property type="component" value="Chromosome"/>
</dbReference>
<reference evidence="1 2" key="1">
    <citation type="submission" date="2019-07" db="EMBL/GenBank/DDBJ databases">
        <title>Complete Genome Sequence of Leptotrichia hofstadii Strain JCM16775.</title>
        <authorList>
            <person name="Watanabe S."/>
            <person name="Cui L."/>
        </authorList>
    </citation>
    <scope>NUCLEOTIDE SEQUENCE [LARGE SCALE GENOMIC DNA]</scope>
    <source>
        <strain evidence="1 2">JCM16775</strain>
    </source>
</reference>
<dbReference type="EMBL" id="AP019823">
    <property type="protein sequence ID" value="BBM38636.1"/>
    <property type="molecule type" value="Genomic_DNA"/>
</dbReference>